<gene>
    <name evidence="1" type="primary">NCL1_43532</name>
    <name evidence="1" type="ORF">TNCV_1665061</name>
</gene>
<name>A0A8X6RRJ6_TRICX</name>
<sequence>MDELIEMQKQGQDIEELESFDPVQSEDRMTVGKLTRRNLDKWLQISENINSNKEPVGSLVVKALDSRPDSLGSMPVPPNTLRVHMEYVLVKSVDTKVLWAESRVQGTEEYFPPLRFPAKIVEVGIGGVAIHRPSGKFRRANSYCHLYDA</sequence>
<dbReference type="AlphaFoldDB" id="A0A8X6RRJ6"/>
<comment type="caution">
    <text evidence="1">The sequence shown here is derived from an EMBL/GenBank/DDBJ whole genome shotgun (WGS) entry which is preliminary data.</text>
</comment>
<organism evidence="1 2">
    <name type="scientific">Trichonephila clavipes</name>
    <name type="common">Golden silk orbweaver</name>
    <name type="synonym">Nephila clavipes</name>
    <dbReference type="NCBI Taxonomy" id="2585209"/>
    <lineage>
        <taxon>Eukaryota</taxon>
        <taxon>Metazoa</taxon>
        <taxon>Ecdysozoa</taxon>
        <taxon>Arthropoda</taxon>
        <taxon>Chelicerata</taxon>
        <taxon>Arachnida</taxon>
        <taxon>Araneae</taxon>
        <taxon>Araneomorphae</taxon>
        <taxon>Entelegynae</taxon>
        <taxon>Araneoidea</taxon>
        <taxon>Nephilidae</taxon>
        <taxon>Trichonephila</taxon>
    </lineage>
</organism>
<dbReference type="EMBL" id="BMAU01021220">
    <property type="protein sequence ID" value="GFY00467.1"/>
    <property type="molecule type" value="Genomic_DNA"/>
</dbReference>
<reference evidence="1" key="1">
    <citation type="submission" date="2020-08" db="EMBL/GenBank/DDBJ databases">
        <title>Multicomponent nature underlies the extraordinary mechanical properties of spider dragline silk.</title>
        <authorList>
            <person name="Kono N."/>
            <person name="Nakamura H."/>
            <person name="Mori M."/>
            <person name="Yoshida Y."/>
            <person name="Ohtoshi R."/>
            <person name="Malay A.D."/>
            <person name="Moran D.A.P."/>
            <person name="Tomita M."/>
            <person name="Numata K."/>
            <person name="Arakawa K."/>
        </authorList>
    </citation>
    <scope>NUCLEOTIDE SEQUENCE</scope>
</reference>
<dbReference type="Proteomes" id="UP000887159">
    <property type="component" value="Unassembled WGS sequence"/>
</dbReference>
<protein>
    <submittedName>
        <fullName evidence="1">Uncharacterized protein</fullName>
    </submittedName>
</protein>
<evidence type="ECO:0000313" key="1">
    <source>
        <dbReference type="EMBL" id="GFY00467.1"/>
    </source>
</evidence>
<accession>A0A8X6RRJ6</accession>
<evidence type="ECO:0000313" key="2">
    <source>
        <dbReference type="Proteomes" id="UP000887159"/>
    </source>
</evidence>
<keyword evidence="2" id="KW-1185">Reference proteome</keyword>
<proteinExistence type="predicted"/>